<dbReference type="InterPro" id="IPR022357">
    <property type="entry name" value="MIP_CS"/>
</dbReference>
<dbReference type="RefSeq" id="WP_144838260.1">
    <property type="nucleotide sequence ID" value="NZ_JBHTKI010000022.1"/>
</dbReference>
<dbReference type="Gene3D" id="1.20.1080.10">
    <property type="entry name" value="Glycerol uptake facilitator protein"/>
    <property type="match status" value="1"/>
</dbReference>
<evidence type="ECO:0000256" key="7">
    <source>
        <dbReference type="RuleBase" id="RU000477"/>
    </source>
</evidence>
<keyword evidence="5 8" id="KW-1133">Transmembrane helix</keyword>
<dbReference type="NCBIfam" id="TIGR00861">
    <property type="entry name" value="MIP"/>
    <property type="match status" value="1"/>
</dbReference>
<keyword evidence="4 7" id="KW-0812">Transmembrane</keyword>
<feature type="transmembrane region" description="Helical" evidence="8">
    <location>
        <begin position="211"/>
        <end position="234"/>
    </location>
</feature>
<dbReference type="Pfam" id="PF00230">
    <property type="entry name" value="MIP"/>
    <property type="match status" value="1"/>
</dbReference>
<evidence type="ECO:0000256" key="2">
    <source>
        <dbReference type="ARBA" id="ARBA00006175"/>
    </source>
</evidence>
<keyword evidence="10" id="KW-1185">Reference proteome</keyword>
<evidence type="ECO:0000256" key="6">
    <source>
        <dbReference type="ARBA" id="ARBA00023136"/>
    </source>
</evidence>
<dbReference type="PRINTS" id="PR00783">
    <property type="entry name" value="MINTRINSICP"/>
</dbReference>
<dbReference type="PROSITE" id="PS00221">
    <property type="entry name" value="MIP"/>
    <property type="match status" value="1"/>
</dbReference>
<dbReference type="InterPro" id="IPR000425">
    <property type="entry name" value="MIP"/>
</dbReference>
<sequence>MSEFLAEVIGTMILIIFGSGVVAGVVLKDSKAEGSGWIVITIAWGLAVTMAVYAVGSFSGAHINPAVTLGLASVGEFPWAKVPLYILAQIIGAIIGAGIVFLNYLPHWRRTEDQGAKLAVFSTGPAVRSPFSNLVSEIIGTAVLVMGLLFIGANQFTEGLNPLIVGALIIAIGMSLGGATGYAINPARDLGPRIAHALLPIPGKGSSDWSYAWVPIVGPIFGGIYGAVFYKAIFTGEYNLLFWALSVVMAIILIGAANAELKKGHTLANDIEDNLVGENERNENHVAEKSI</sequence>
<feature type="transmembrane region" description="Helical" evidence="8">
    <location>
        <begin position="240"/>
        <end position="259"/>
    </location>
</feature>
<keyword evidence="6 8" id="KW-0472">Membrane</keyword>
<comment type="similarity">
    <text evidence="2 7">Belongs to the MIP/aquaporin (TC 1.A.8) family.</text>
</comment>
<comment type="caution">
    <text evidence="9">The sequence shown here is derived from an EMBL/GenBank/DDBJ whole genome shotgun (WGS) entry which is preliminary data.</text>
</comment>
<dbReference type="EMBL" id="JBHTKI010000022">
    <property type="protein sequence ID" value="MFD1032473.1"/>
    <property type="molecule type" value="Genomic_DNA"/>
</dbReference>
<protein>
    <submittedName>
        <fullName evidence="9">MIP/aquaporin family protein</fullName>
    </submittedName>
</protein>
<dbReference type="SUPFAM" id="SSF81338">
    <property type="entry name" value="Aquaporin-like"/>
    <property type="match status" value="1"/>
</dbReference>
<proteinExistence type="inferred from homology"/>
<evidence type="ECO:0000256" key="4">
    <source>
        <dbReference type="ARBA" id="ARBA00022692"/>
    </source>
</evidence>
<evidence type="ECO:0000256" key="1">
    <source>
        <dbReference type="ARBA" id="ARBA00004141"/>
    </source>
</evidence>
<feature type="transmembrane region" description="Helical" evidence="8">
    <location>
        <begin position="163"/>
        <end position="184"/>
    </location>
</feature>
<comment type="subcellular location">
    <subcellularLocation>
        <location evidence="1">Membrane</location>
        <topology evidence="1">Multi-pass membrane protein</topology>
    </subcellularLocation>
</comment>
<accession>A0ABW3LCZ1</accession>
<evidence type="ECO:0000256" key="3">
    <source>
        <dbReference type="ARBA" id="ARBA00022448"/>
    </source>
</evidence>
<gene>
    <name evidence="9" type="ORF">ACFQ1X_13615</name>
</gene>
<dbReference type="Proteomes" id="UP001597109">
    <property type="component" value="Unassembled WGS sequence"/>
</dbReference>
<evidence type="ECO:0000313" key="10">
    <source>
        <dbReference type="Proteomes" id="UP001597109"/>
    </source>
</evidence>
<feature type="transmembrane region" description="Helical" evidence="8">
    <location>
        <begin position="138"/>
        <end position="157"/>
    </location>
</feature>
<dbReference type="InterPro" id="IPR023271">
    <property type="entry name" value="Aquaporin-like"/>
</dbReference>
<feature type="transmembrane region" description="Helical" evidence="8">
    <location>
        <begin position="6"/>
        <end position="27"/>
    </location>
</feature>
<dbReference type="PANTHER" id="PTHR43829">
    <property type="entry name" value="AQUAPORIN OR AQUAGLYCEROPORIN RELATED"/>
    <property type="match status" value="1"/>
</dbReference>
<evidence type="ECO:0000313" key="9">
    <source>
        <dbReference type="EMBL" id="MFD1032473.1"/>
    </source>
</evidence>
<dbReference type="InterPro" id="IPR050363">
    <property type="entry name" value="MIP/Aquaporin"/>
</dbReference>
<organism evidence="9 10">
    <name type="scientific">Metaplanococcus flavidus</name>
    <dbReference type="NCBI Taxonomy" id="569883"/>
    <lineage>
        <taxon>Bacteria</taxon>
        <taxon>Bacillati</taxon>
        <taxon>Bacillota</taxon>
        <taxon>Bacilli</taxon>
        <taxon>Bacillales</taxon>
        <taxon>Caryophanaceae</taxon>
        <taxon>Metaplanococcus</taxon>
    </lineage>
</organism>
<evidence type="ECO:0000256" key="8">
    <source>
        <dbReference type="SAM" id="Phobius"/>
    </source>
</evidence>
<feature type="transmembrane region" description="Helical" evidence="8">
    <location>
        <begin position="83"/>
        <end position="105"/>
    </location>
</feature>
<dbReference type="PANTHER" id="PTHR43829:SF9">
    <property type="entry name" value="AQUAPORIN-9"/>
    <property type="match status" value="1"/>
</dbReference>
<name>A0ABW3LCZ1_9BACL</name>
<feature type="transmembrane region" description="Helical" evidence="8">
    <location>
        <begin position="39"/>
        <end position="63"/>
    </location>
</feature>
<keyword evidence="3 7" id="KW-0813">Transport</keyword>
<reference evidence="10" key="1">
    <citation type="journal article" date="2019" name="Int. J. Syst. Evol. Microbiol.">
        <title>The Global Catalogue of Microorganisms (GCM) 10K type strain sequencing project: providing services to taxonomists for standard genome sequencing and annotation.</title>
        <authorList>
            <consortium name="The Broad Institute Genomics Platform"/>
            <consortium name="The Broad Institute Genome Sequencing Center for Infectious Disease"/>
            <person name="Wu L."/>
            <person name="Ma J."/>
        </authorList>
    </citation>
    <scope>NUCLEOTIDE SEQUENCE [LARGE SCALE GENOMIC DNA]</scope>
    <source>
        <strain evidence="10">CCUG 56756</strain>
    </source>
</reference>
<evidence type="ECO:0000256" key="5">
    <source>
        <dbReference type="ARBA" id="ARBA00022989"/>
    </source>
</evidence>